<feature type="domain" description="eCIS core" evidence="2">
    <location>
        <begin position="68"/>
        <end position="120"/>
    </location>
</feature>
<dbReference type="RefSeq" id="WP_115991619.1">
    <property type="nucleotide sequence ID" value="NZ_QRDY01000002.1"/>
</dbReference>
<dbReference type="AlphaFoldDB" id="A0A3D9IT23"/>
<dbReference type="Pfam" id="PF13699">
    <property type="entry name" value="eCIS_core"/>
    <property type="match status" value="1"/>
</dbReference>
<keyword evidence="4" id="KW-1185">Reference proteome</keyword>
<protein>
    <recommendedName>
        <fullName evidence="2">eCIS core domain-containing protein</fullName>
    </recommendedName>
</protein>
<comment type="caution">
    <text evidence="3">The sequence shown here is derived from an EMBL/GenBank/DDBJ whole genome shotgun (WGS) entry which is preliminary data.</text>
</comment>
<feature type="region of interest" description="Disordered" evidence="1">
    <location>
        <begin position="1"/>
        <end position="41"/>
    </location>
</feature>
<dbReference type="InterPro" id="IPR025295">
    <property type="entry name" value="eCIS_core_dom"/>
</dbReference>
<feature type="compositionally biased region" description="Low complexity" evidence="1">
    <location>
        <begin position="11"/>
        <end position="33"/>
    </location>
</feature>
<accession>A0A3D9IT23</accession>
<proteinExistence type="predicted"/>
<gene>
    <name evidence="3" type="ORF">DFP95_102289</name>
</gene>
<evidence type="ECO:0000313" key="4">
    <source>
        <dbReference type="Proteomes" id="UP000256869"/>
    </source>
</evidence>
<dbReference type="Proteomes" id="UP000256869">
    <property type="component" value="Unassembled WGS sequence"/>
</dbReference>
<name>A0A3D9IT23_9BACL</name>
<dbReference type="OrthoDB" id="292792at2"/>
<sequence length="120" mass="12728">MGFRFTPNAKSNESLASHSRSSRSSSPASSSASGGMTPEHMLELQAQIGNQQTMAMAEAPGARLPYFEQIQASFGRSDGGVRIHDPAPLQASAYAQGSDIHVASGQEQHLPHEASHVIQQ</sequence>
<evidence type="ECO:0000313" key="3">
    <source>
        <dbReference type="EMBL" id="RED64868.1"/>
    </source>
</evidence>
<dbReference type="EMBL" id="QRDY01000002">
    <property type="protein sequence ID" value="RED64868.1"/>
    <property type="molecule type" value="Genomic_DNA"/>
</dbReference>
<evidence type="ECO:0000256" key="1">
    <source>
        <dbReference type="SAM" id="MobiDB-lite"/>
    </source>
</evidence>
<evidence type="ECO:0000259" key="2">
    <source>
        <dbReference type="Pfam" id="PF13699"/>
    </source>
</evidence>
<organism evidence="3 4">
    <name type="scientific">Cohnella lupini</name>
    <dbReference type="NCBI Taxonomy" id="1294267"/>
    <lineage>
        <taxon>Bacteria</taxon>
        <taxon>Bacillati</taxon>
        <taxon>Bacillota</taxon>
        <taxon>Bacilli</taxon>
        <taxon>Bacillales</taxon>
        <taxon>Paenibacillaceae</taxon>
        <taxon>Cohnella</taxon>
    </lineage>
</organism>
<reference evidence="3 4" key="1">
    <citation type="submission" date="2018-07" db="EMBL/GenBank/DDBJ databases">
        <title>Genomic Encyclopedia of Type Strains, Phase III (KMG-III): the genomes of soil and plant-associated and newly described type strains.</title>
        <authorList>
            <person name="Whitman W."/>
        </authorList>
    </citation>
    <scope>NUCLEOTIDE SEQUENCE [LARGE SCALE GENOMIC DNA]</scope>
    <source>
        <strain evidence="3 4">CECT 8236</strain>
    </source>
</reference>